<dbReference type="PATRIC" id="fig|216946.3.peg.418"/>
<dbReference type="EMBL" id="CP012328">
    <property type="protein sequence ID" value="AKU79665.1"/>
    <property type="molecule type" value="Genomic_DNA"/>
</dbReference>
<gene>
    <name evidence="3" type="ORF">STURON_00419</name>
</gene>
<organism evidence="3 4">
    <name type="scientific">Spiroplasma turonicum</name>
    <dbReference type="NCBI Taxonomy" id="216946"/>
    <lineage>
        <taxon>Bacteria</taxon>
        <taxon>Bacillati</taxon>
        <taxon>Mycoplasmatota</taxon>
        <taxon>Mollicutes</taxon>
        <taxon>Entomoplasmatales</taxon>
        <taxon>Spiroplasmataceae</taxon>
        <taxon>Spiroplasma</taxon>
    </lineage>
</organism>
<evidence type="ECO:0000313" key="3">
    <source>
        <dbReference type="EMBL" id="AKU79665.1"/>
    </source>
</evidence>
<evidence type="ECO:0008006" key="5">
    <source>
        <dbReference type="Google" id="ProtNLM"/>
    </source>
</evidence>
<dbReference type="OrthoDB" id="9770329at2"/>
<keyword evidence="2" id="KW-0732">Signal</keyword>
<feature type="region of interest" description="Disordered" evidence="1">
    <location>
        <begin position="25"/>
        <end position="44"/>
    </location>
</feature>
<dbReference type="KEGG" id="stur:STURON_00419"/>
<accession>A0A0K1P5X7</accession>
<feature type="signal peptide" evidence="2">
    <location>
        <begin position="1"/>
        <end position="19"/>
    </location>
</feature>
<dbReference type="Proteomes" id="UP000067243">
    <property type="component" value="Chromosome"/>
</dbReference>
<evidence type="ECO:0000256" key="1">
    <source>
        <dbReference type="SAM" id="MobiDB-lite"/>
    </source>
</evidence>
<feature type="compositionally biased region" description="Basic and acidic residues" evidence="1">
    <location>
        <begin position="35"/>
        <end position="44"/>
    </location>
</feature>
<feature type="chain" id="PRO_5009779593" description="Lipoprotein" evidence="2">
    <location>
        <begin position="20"/>
        <end position="644"/>
    </location>
</feature>
<keyword evidence="4" id="KW-1185">Reference proteome</keyword>
<dbReference type="RefSeq" id="WP_075048259.1">
    <property type="nucleotide sequence ID" value="NZ_CP012328.1"/>
</dbReference>
<dbReference type="PROSITE" id="PS51257">
    <property type="entry name" value="PROKAR_LIPOPROTEIN"/>
    <property type="match status" value="1"/>
</dbReference>
<evidence type="ECO:0000313" key="4">
    <source>
        <dbReference type="Proteomes" id="UP000067243"/>
    </source>
</evidence>
<protein>
    <recommendedName>
        <fullName evidence="5">Lipoprotein</fullName>
    </recommendedName>
</protein>
<reference evidence="3 4" key="1">
    <citation type="journal article" date="2015" name="Genome Announc.">
        <title>Complete Genome Sequence of Spiroplasma turonicum Strain Tab4cT, a Parasite of a Horse Fly, Haematopota sp. (Diptera: Tabanidae).</title>
        <authorList>
            <person name="Davis R.E."/>
            <person name="Shao J."/>
            <person name="Zhao Y."/>
            <person name="Gasparich G.E."/>
            <person name="Gaynor B.J."/>
            <person name="Donofrio N."/>
        </authorList>
    </citation>
    <scope>NUCLEOTIDE SEQUENCE [LARGE SCALE GENOMIC DNA]</scope>
    <source>
        <strain evidence="3 4">Tab4c</strain>
    </source>
</reference>
<evidence type="ECO:0000256" key="2">
    <source>
        <dbReference type="SAM" id="SignalP"/>
    </source>
</evidence>
<sequence>MKKLLSILGTLSLALFPTASILSCGSKTESNSEDTNEKDPEGNENKDAYAELLKQFQNEVNDKLKTYLEENNIKSNLLKHVKDTTNYKFLNQTNLKGMENTDDGIFTKEQLQNLNADIKEHILQTSGLKVYLSTITNNSSYSSIVDGIDNLFNDININENYKFKKQESQKTSKSISIADETSSLSVYTLDITINFKINYKDKDKQLTTFNSNNAKLLISLTDNDAITTYWDSFVKNISKLALNKGASVITSDDLNLNDKEDKFINNDDIIKNYVNKNNSIDENKGLSEKLIDMISSEEDFNKLKESLGAVIDFKEKQDVYSELTWLTSFYADSEIELNWENDGKKLFDRVFKMISEEKDQKLSGSNTPIKVESSIFDYLSTHVNEWAKSYKLNFDKVNQIDDDNIIFDDNDTEALNNIHNSVKFGTIKLKGLELKFTSNSELTLELPEFNIYSTYTIDNNEKIMATTFNIENSKTFKSIYFNLNNGINAYNKVFGTFNPENERAITGFTGINAYSSDDNEKNLWDTLDLFDKSVNNKWITSLIGLNLKKVDVDQLIKRNSLLFNGNQKNFDFTFKNFKSQWFLNYQFLLRENGLIFNKPKVNTKGEKSIDIIFKLDFMNVTFKTNADIYENFDLVKGKTFIEKK</sequence>
<name>A0A0K1P5X7_9MOLU</name>
<dbReference type="AlphaFoldDB" id="A0A0K1P5X7"/>
<proteinExistence type="predicted"/>